<proteinExistence type="predicted"/>
<dbReference type="KEGG" id="msil:METEAL_25400"/>
<keyword evidence="1" id="KW-1133">Transmembrane helix</keyword>
<accession>A0AA48GWX2</accession>
<dbReference type="EMBL" id="AP027080">
    <property type="protein sequence ID" value="BDU73366.1"/>
    <property type="molecule type" value="Genomic_DNA"/>
</dbReference>
<keyword evidence="3" id="KW-1185">Reference proteome</keyword>
<reference evidence="3" key="1">
    <citation type="journal article" date="2023" name="Int. J. Syst. Evol. Microbiol.">
        <title>Mesoterricola silvestris gen. nov., sp. nov., Mesoterricola sediminis sp. nov., Geothrix oryzae sp. nov., Geothrix edaphica sp. nov., Geothrix rubra sp. nov., and Geothrix limicola sp. nov., six novel members of Acidobacteriota isolated from soils.</title>
        <authorList>
            <person name="Itoh H."/>
            <person name="Sugisawa Y."/>
            <person name="Mise K."/>
            <person name="Xu Z."/>
            <person name="Kuniyasu M."/>
            <person name="Ushijima N."/>
            <person name="Kawano K."/>
            <person name="Kobayashi E."/>
            <person name="Shiratori Y."/>
            <person name="Masuda Y."/>
            <person name="Senoo K."/>
        </authorList>
    </citation>
    <scope>NUCLEOTIDE SEQUENCE [LARGE SCALE GENOMIC DNA]</scope>
    <source>
        <strain evidence="3">W79</strain>
    </source>
</reference>
<dbReference type="AlphaFoldDB" id="A0AA48GWX2"/>
<sequence length="251" mass="26379">MGERGHSLVELVVAMLLVLCVAAGLLRFLGACLGSATRTVEGVELRRNLRRALEQVSDDLQEAGFQVPCRASPGGPGLTSGPSALVLVKDRVLPGRGRLCAPLPVGDPAPLSRRVRVGADRRVRLQAGDVLLVEDGAWEGLRLTGPLVLEAGREGEGIVEALEGEVPRTHGEGVGVAFLRPSCRVAYRLEGGRLVRRCGEDTPRVLADRLVAFRVDPGRPPAVAVTLEALGPAGGRCALTLARVPRNGGPP</sequence>
<name>A0AA48GWX2_9BACT</name>
<evidence type="ECO:0008006" key="4">
    <source>
        <dbReference type="Google" id="ProtNLM"/>
    </source>
</evidence>
<protein>
    <recommendedName>
        <fullName evidence="4">Prepilin-type N-terminal cleavage/methylation domain-containing protein</fullName>
    </recommendedName>
</protein>
<dbReference type="Proteomes" id="UP001238179">
    <property type="component" value="Chromosome"/>
</dbReference>
<evidence type="ECO:0000313" key="3">
    <source>
        <dbReference type="Proteomes" id="UP001238179"/>
    </source>
</evidence>
<feature type="transmembrane region" description="Helical" evidence="1">
    <location>
        <begin position="7"/>
        <end position="29"/>
    </location>
</feature>
<keyword evidence="1" id="KW-0472">Membrane</keyword>
<organism evidence="2 3">
    <name type="scientific">Mesoterricola silvestris</name>
    <dbReference type="NCBI Taxonomy" id="2927979"/>
    <lineage>
        <taxon>Bacteria</taxon>
        <taxon>Pseudomonadati</taxon>
        <taxon>Acidobacteriota</taxon>
        <taxon>Holophagae</taxon>
        <taxon>Holophagales</taxon>
        <taxon>Holophagaceae</taxon>
        <taxon>Mesoterricola</taxon>
    </lineage>
</organism>
<keyword evidence="1" id="KW-0812">Transmembrane</keyword>
<evidence type="ECO:0000256" key="1">
    <source>
        <dbReference type="SAM" id="Phobius"/>
    </source>
</evidence>
<evidence type="ECO:0000313" key="2">
    <source>
        <dbReference type="EMBL" id="BDU73366.1"/>
    </source>
</evidence>
<gene>
    <name evidence="2" type="ORF">METEAL_25400</name>
</gene>
<dbReference type="RefSeq" id="WP_316412018.1">
    <property type="nucleotide sequence ID" value="NZ_AP027080.1"/>
</dbReference>